<dbReference type="Proteomes" id="UP000324748">
    <property type="component" value="Unassembled WGS sequence"/>
</dbReference>
<evidence type="ECO:0000313" key="2">
    <source>
        <dbReference type="Proteomes" id="UP000324748"/>
    </source>
</evidence>
<accession>A0A5B0NBI3</accession>
<dbReference type="AlphaFoldDB" id="A0A5B0NBI3"/>
<gene>
    <name evidence="1" type="ORF">PGT21_007896</name>
</gene>
<protein>
    <submittedName>
        <fullName evidence="1">Uncharacterized protein</fullName>
    </submittedName>
</protein>
<proteinExistence type="predicted"/>
<keyword evidence="2" id="KW-1185">Reference proteome</keyword>
<sequence length="210" mass="23598">MVKIKPQNEDLAFNGSNVKRFLSEYQLAARLDGALEKDMAQQLEFFITKDEPLDVVETLEGYELPDWPKLKASMIAYWGNVDTAKFSLPDPKPSDQFLEEENPRNLERGLPLGSHNDLLVEEVLESDSNFVDLDVGPELFDKSSKQDRGVDKRTPTPMAHANLHATCRLACRSTRQSRLACRPARQSAARCIGVQVLNPYSYGFRTGAIP</sequence>
<comment type="caution">
    <text evidence="1">The sequence shown here is derived from an EMBL/GenBank/DDBJ whole genome shotgun (WGS) entry which is preliminary data.</text>
</comment>
<evidence type="ECO:0000313" key="1">
    <source>
        <dbReference type="EMBL" id="KAA1086675.1"/>
    </source>
</evidence>
<name>A0A5B0NBI3_PUCGR</name>
<dbReference type="OrthoDB" id="2506545at2759"/>
<organism evidence="1 2">
    <name type="scientific">Puccinia graminis f. sp. tritici</name>
    <dbReference type="NCBI Taxonomy" id="56615"/>
    <lineage>
        <taxon>Eukaryota</taxon>
        <taxon>Fungi</taxon>
        <taxon>Dikarya</taxon>
        <taxon>Basidiomycota</taxon>
        <taxon>Pucciniomycotina</taxon>
        <taxon>Pucciniomycetes</taxon>
        <taxon>Pucciniales</taxon>
        <taxon>Pucciniaceae</taxon>
        <taxon>Puccinia</taxon>
    </lineage>
</organism>
<reference evidence="1 2" key="1">
    <citation type="submission" date="2019-05" db="EMBL/GenBank/DDBJ databases">
        <title>Emergence of the Ug99 lineage of the wheat stem rust pathogen through somatic hybridization.</title>
        <authorList>
            <person name="Li F."/>
            <person name="Upadhyaya N.M."/>
            <person name="Sperschneider J."/>
            <person name="Matny O."/>
            <person name="Nguyen-Phuc H."/>
            <person name="Mago R."/>
            <person name="Raley C."/>
            <person name="Miller M.E."/>
            <person name="Silverstein K.A.T."/>
            <person name="Henningsen E."/>
            <person name="Hirsch C.D."/>
            <person name="Visser B."/>
            <person name="Pretorius Z.A."/>
            <person name="Steffenson B.J."/>
            <person name="Schwessinger B."/>
            <person name="Dodds P.N."/>
            <person name="Figueroa M."/>
        </authorList>
    </citation>
    <scope>NUCLEOTIDE SEQUENCE [LARGE SCALE GENOMIC DNA]</scope>
    <source>
        <strain evidence="1">21-0</strain>
    </source>
</reference>
<dbReference type="EMBL" id="VSWC01000105">
    <property type="protein sequence ID" value="KAA1086675.1"/>
    <property type="molecule type" value="Genomic_DNA"/>
</dbReference>